<feature type="compositionally biased region" description="Polar residues" evidence="1">
    <location>
        <begin position="219"/>
        <end position="228"/>
    </location>
</feature>
<feature type="compositionally biased region" description="Polar residues" evidence="1">
    <location>
        <begin position="286"/>
        <end position="297"/>
    </location>
</feature>
<feature type="compositionally biased region" description="Low complexity" evidence="1">
    <location>
        <begin position="253"/>
        <end position="274"/>
    </location>
</feature>
<feature type="compositionally biased region" description="Acidic residues" evidence="1">
    <location>
        <begin position="664"/>
        <end position="701"/>
    </location>
</feature>
<feature type="compositionally biased region" description="Polar residues" evidence="1">
    <location>
        <begin position="367"/>
        <end position="377"/>
    </location>
</feature>
<feature type="region of interest" description="Disordered" evidence="1">
    <location>
        <begin position="100"/>
        <end position="121"/>
    </location>
</feature>
<gene>
    <name evidence="2" type="ORF">BEMITA_LOCUS13232</name>
</gene>
<name>A0A9P0G650_BEMTA</name>
<feature type="compositionally biased region" description="Low complexity" evidence="1">
    <location>
        <begin position="161"/>
        <end position="172"/>
    </location>
</feature>
<keyword evidence="3" id="KW-1185">Reference proteome</keyword>
<feature type="compositionally biased region" description="Polar residues" evidence="1">
    <location>
        <begin position="327"/>
        <end position="350"/>
    </location>
</feature>
<dbReference type="AlphaFoldDB" id="A0A9P0G650"/>
<dbReference type="EMBL" id="OU963869">
    <property type="protein sequence ID" value="CAH0777247.1"/>
    <property type="molecule type" value="Genomic_DNA"/>
</dbReference>
<protein>
    <recommendedName>
        <fullName evidence="4">DUF4806 domain-containing protein</fullName>
    </recommendedName>
</protein>
<feature type="compositionally biased region" description="Low complexity" evidence="1">
    <location>
        <begin position="302"/>
        <end position="314"/>
    </location>
</feature>
<evidence type="ECO:0000313" key="3">
    <source>
        <dbReference type="Proteomes" id="UP001152759"/>
    </source>
</evidence>
<reference evidence="2" key="1">
    <citation type="submission" date="2021-12" db="EMBL/GenBank/DDBJ databases">
        <authorList>
            <person name="King R."/>
        </authorList>
    </citation>
    <scope>NUCLEOTIDE SEQUENCE</scope>
</reference>
<feature type="compositionally biased region" description="Polar residues" evidence="1">
    <location>
        <begin position="236"/>
        <end position="252"/>
    </location>
</feature>
<feature type="compositionally biased region" description="Basic and acidic residues" evidence="1">
    <location>
        <begin position="647"/>
        <end position="663"/>
    </location>
</feature>
<feature type="region of interest" description="Disordered" evidence="1">
    <location>
        <begin position="146"/>
        <end position="426"/>
    </location>
</feature>
<evidence type="ECO:0000256" key="1">
    <source>
        <dbReference type="SAM" id="MobiDB-lite"/>
    </source>
</evidence>
<feature type="compositionally biased region" description="Polar residues" evidence="1">
    <location>
        <begin position="406"/>
        <end position="426"/>
    </location>
</feature>
<dbReference type="Proteomes" id="UP001152759">
    <property type="component" value="Chromosome 8"/>
</dbReference>
<feature type="compositionally biased region" description="Basic and acidic residues" evidence="1">
    <location>
        <begin position="101"/>
        <end position="121"/>
    </location>
</feature>
<feature type="compositionally biased region" description="Low complexity" evidence="1">
    <location>
        <begin position="202"/>
        <end position="212"/>
    </location>
</feature>
<feature type="compositionally biased region" description="Polar residues" evidence="1">
    <location>
        <begin position="146"/>
        <end position="160"/>
    </location>
</feature>
<evidence type="ECO:0000313" key="2">
    <source>
        <dbReference type="EMBL" id="CAH0777247.1"/>
    </source>
</evidence>
<sequence length="753" mass="81584">MSEISSETAQQWTLISFKEDGKDCYDAVPSKWVDDENSECVYPDPDKTSLKDLNSMALRCVEPRSEGASWITLNNIQIIKQPYWNFDKCRKDMVRLTNKKRTAEESEAERAGQKRRRVTDYKKLLQPTIDFPVLTGKPASKAINQSLKNQSQQPGDDNNLSRSSSKQKSFSQDPGQKCRSSTSGKGSEKTHSDSAKTSANISGKSVKPSNSSKNKDTPPKSSASQSATDGKLQISKGASTNVDPKSSTGATGSKNKVTPPKSSTSKSLTSGKLPISKEASRDVDPKSSTSATGSKNKVTAPKSSTSKSLTSGKLPISKEASRDVDPKSSTSATGSKNKVTPPKSFTSKSVTGGKLLISKEASRNVDPKSSTGATGSKNKVAPTKSLTSKSVTGKKLLISKKASGTVHPTSASSVSSTGPTDTPSNCNKKAAKVCCPAQGDDHNCPWAANGSITLESLAQSVCLISKFQVIGHKEIMKKLEETPSTAKHIAPRRVIKEEDVDLKLLENLPLAKNKHMKDLNEKLKSPTVKDKFIATLIRKKVTKPLLYPNYTARCVMINLIAPCKTELFTWDGKKRGGVVKIGFKKMEFKDVVFEIVKYHHYPNDLDEGAVAFSVGQWFSQEANKFKTASKAPEVSIIEELEESDDDSSAHESGDDGHNSHDDGEQTNDNDETDSDGEQTNDNDETDIDGEQTNDNDENDNDSEPKDCDDGSDGDTILEITRTNSQKNFEDSPSLISNNMMTDMSGGEDSSDVI</sequence>
<feature type="region of interest" description="Disordered" evidence="1">
    <location>
        <begin position="640"/>
        <end position="753"/>
    </location>
</feature>
<proteinExistence type="predicted"/>
<organism evidence="2 3">
    <name type="scientific">Bemisia tabaci</name>
    <name type="common">Sweetpotato whitefly</name>
    <name type="synonym">Aleurodes tabaci</name>
    <dbReference type="NCBI Taxonomy" id="7038"/>
    <lineage>
        <taxon>Eukaryota</taxon>
        <taxon>Metazoa</taxon>
        <taxon>Ecdysozoa</taxon>
        <taxon>Arthropoda</taxon>
        <taxon>Hexapoda</taxon>
        <taxon>Insecta</taxon>
        <taxon>Pterygota</taxon>
        <taxon>Neoptera</taxon>
        <taxon>Paraneoptera</taxon>
        <taxon>Hemiptera</taxon>
        <taxon>Sternorrhyncha</taxon>
        <taxon>Aleyrodoidea</taxon>
        <taxon>Aleyrodidae</taxon>
        <taxon>Aleyrodinae</taxon>
        <taxon>Bemisia</taxon>
    </lineage>
</organism>
<evidence type="ECO:0008006" key="4">
    <source>
        <dbReference type="Google" id="ProtNLM"/>
    </source>
</evidence>
<accession>A0A9P0G650</accession>